<name>A0ABD2MV84_9CUCU</name>
<evidence type="ECO:0000313" key="1">
    <source>
        <dbReference type="EMBL" id="KAL3270358.1"/>
    </source>
</evidence>
<sequence length="52" mass="5667">RIFREALDDKAVGVIVAGVTVKDLQELVTSVSDHSKSMGIKLNAKKTKWLAV</sequence>
<comment type="caution">
    <text evidence="1">The sequence shown here is derived from an EMBL/GenBank/DDBJ whole genome shotgun (WGS) entry which is preliminary data.</text>
</comment>
<accession>A0ABD2MV84</accession>
<feature type="non-terminal residue" evidence="1">
    <location>
        <position position="1"/>
    </location>
</feature>
<dbReference type="Proteomes" id="UP001516400">
    <property type="component" value="Unassembled WGS sequence"/>
</dbReference>
<evidence type="ECO:0000313" key="2">
    <source>
        <dbReference type="Proteomes" id="UP001516400"/>
    </source>
</evidence>
<gene>
    <name evidence="1" type="ORF">HHI36_009406</name>
</gene>
<evidence type="ECO:0008006" key="3">
    <source>
        <dbReference type="Google" id="ProtNLM"/>
    </source>
</evidence>
<dbReference type="EMBL" id="JABFTP020000021">
    <property type="protein sequence ID" value="KAL3270358.1"/>
    <property type="molecule type" value="Genomic_DNA"/>
</dbReference>
<organism evidence="1 2">
    <name type="scientific">Cryptolaemus montrouzieri</name>
    <dbReference type="NCBI Taxonomy" id="559131"/>
    <lineage>
        <taxon>Eukaryota</taxon>
        <taxon>Metazoa</taxon>
        <taxon>Ecdysozoa</taxon>
        <taxon>Arthropoda</taxon>
        <taxon>Hexapoda</taxon>
        <taxon>Insecta</taxon>
        <taxon>Pterygota</taxon>
        <taxon>Neoptera</taxon>
        <taxon>Endopterygota</taxon>
        <taxon>Coleoptera</taxon>
        <taxon>Polyphaga</taxon>
        <taxon>Cucujiformia</taxon>
        <taxon>Coccinelloidea</taxon>
        <taxon>Coccinellidae</taxon>
        <taxon>Scymninae</taxon>
        <taxon>Scymnini</taxon>
        <taxon>Cryptolaemus</taxon>
    </lineage>
</organism>
<dbReference type="AlphaFoldDB" id="A0ABD2MV84"/>
<proteinExistence type="predicted"/>
<reference evidence="1 2" key="1">
    <citation type="journal article" date="2021" name="BMC Biol.">
        <title>Horizontally acquired antibacterial genes associated with adaptive radiation of ladybird beetles.</title>
        <authorList>
            <person name="Li H.S."/>
            <person name="Tang X.F."/>
            <person name="Huang Y.H."/>
            <person name="Xu Z.Y."/>
            <person name="Chen M.L."/>
            <person name="Du X.Y."/>
            <person name="Qiu B.Y."/>
            <person name="Chen P.T."/>
            <person name="Zhang W."/>
            <person name="Slipinski A."/>
            <person name="Escalona H.E."/>
            <person name="Waterhouse R.M."/>
            <person name="Zwick A."/>
            <person name="Pang H."/>
        </authorList>
    </citation>
    <scope>NUCLEOTIDE SEQUENCE [LARGE SCALE GENOMIC DNA]</scope>
    <source>
        <strain evidence="1">SYSU2018</strain>
    </source>
</reference>
<keyword evidence="2" id="KW-1185">Reference proteome</keyword>
<protein>
    <recommendedName>
        <fullName evidence="3">Reverse transcriptase domain-containing protein</fullName>
    </recommendedName>
</protein>